<organism evidence="1">
    <name type="scientific">Arundo donax</name>
    <name type="common">Giant reed</name>
    <name type="synonym">Donax arundinaceus</name>
    <dbReference type="NCBI Taxonomy" id="35708"/>
    <lineage>
        <taxon>Eukaryota</taxon>
        <taxon>Viridiplantae</taxon>
        <taxon>Streptophyta</taxon>
        <taxon>Embryophyta</taxon>
        <taxon>Tracheophyta</taxon>
        <taxon>Spermatophyta</taxon>
        <taxon>Magnoliopsida</taxon>
        <taxon>Liliopsida</taxon>
        <taxon>Poales</taxon>
        <taxon>Poaceae</taxon>
        <taxon>PACMAD clade</taxon>
        <taxon>Arundinoideae</taxon>
        <taxon>Arundineae</taxon>
        <taxon>Arundo</taxon>
    </lineage>
</organism>
<name>A0A0A9CUN6_ARUDO</name>
<evidence type="ECO:0000313" key="1">
    <source>
        <dbReference type="EMBL" id="JAD79326.1"/>
    </source>
</evidence>
<accession>A0A0A9CUN6</accession>
<dbReference type="EMBL" id="GBRH01218569">
    <property type="protein sequence ID" value="JAD79326.1"/>
    <property type="molecule type" value="Transcribed_RNA"/>
</dbReference>
<reference evidence="1" key="1">
    <citation type="submission" date="2014-09" db="EMBL/GenBank/DDBJ databases">
        <authorList>
            <person name="Magalhaes I.L.F."/>
            <person name="Oliveira U."/>
            <person name="Santos F.R."/>
            <person name="Vidigal T.H.D.A."/>
            <person name="Brescovit A.D."/>
            <person name="Santos A.J."/>
        </authorList>
    </citation>
    <scope>NUCLEOTIDE SEQUENCE</scope>
    <source>
        <tissue evidence="1">Shoot tissue taken approximately 20 cm above the soil surface</tissue>
    </source>
</reference>
<dbReference type="AlphaFoldDB" id="A0A0A9CUN6"/>
<proteinExistence type="predicted"/>
<sequence>MCSLCGQKKILIEQKLLCSRFSGLSNLGSGYLGVHLEELHQRLLIHRSCLIILSEDWVANNWMMAISLLFAAMLRQVQLNTGWNRPLFGHQLMQLRLGLLLNISCMILDSSMMLC</sequence>
<reference evidence="1" key="2">
    <citation type="journal article" date="2015" name="Data Brief">
        <title>Shoot transcriptome of the giant reed, Arundo donax.</title>
        <authorList>
            <person name="Barrero R.A."/>
            <person name="Guerrero F.D."/>
            <person name="Moolhuijzen P."/>
            <person name="Goolsby J.A."/>
            <person name="Tidwell J."/>
            <person name="Bellgard S.E."/>
            <person name="Bellgard M.I."/>
        </authorList>
    </citation>
    <scope>NUCLEOTIDE SEQUENCE</scope>
    <source>
        <tissue evidence="1">Shoot tissue taken approximately 20 cm above the soil surface</tissue>
    </source>
</reference>
<protein>
    <submittedName>
        <fullName evidence="1">Uncharacterized protein</fullName>
    </submittedName>
</protein>